<organism evidence="9">
    <name type="scientific">marine metagenome</name>
    <dbReference type="NCBI Taxonomy" id="408172"/>
    <lineage>
        <taxon>unclassified sequences</taxon>
        <taxon>metagenomes</taxon>
        <taxon>ecological metagenomes</taxon>
    </lineage>
</organism>
<reference evidence="9" key="1">
    <citation type="submission" date="2018-05" db="EMBL/GenBank/DDBJ databases">
        <authorList>
            <person name="Lanie J.A."/>
            <person name="Ng W.-L."/>
            <person name="Kazmierczak K.M."/>
            <person name="Andrzejewski T.M."/>
            <person name="Davidsen T.M."/>
            <person name="Wayne K.J."/>
            <person name="Tettelin H."/>
            <person name="Glass J.I."/>
            <person name="Rusch D."/>
            <person name="Podicherti R."/>
            <person name="Tsui H.-C.T."/>
            <person name="Winkler M.E."/>
        </authorList>
    </citation>
    <scope>NUCLEOTIDE SEQUENCE</scope>
</reference>
<protein>
    <recommendedName>
        <fullName evidence="8">Cytidyltransferase-like domain-containing protein</fullName>
    </recommendedName>
</protein>
<dbReference type="InterPro" id="IPR004821">
    <property type="entry name" value="Cyt_trans-like"/>
</dbReference>
<comment type="pathway">
    <text evidence="1">Cofactor biosynthesis; NAD(+) biosynthesis.</text>
</comment>
<sequence length="218" mass="24813">MTNTLKKIGIIGGTFDPVHNGHLHLAEQAQKFFDLDRVIFIPAFRSPHKLAIKPESCKHRLSMLSLALKNRSGFSIDKIEIKKNAVSYTIETLKDLNSEHPDWSVFLILGADVFQAIDTWKKSTQLLDFCNILVATRSGVDFAISKSIKNKLSLSEPETNNHPSKFRTELMVFENFKKGAQVIFFPIPPLNISSKNIRQRIIQKEEIKNLLPLSVDHY</sequence>
<evidence type="ECO:0000256" key="2">
    <source>
        <dbReference type="ARBA" id="ARBA00022642"/>
    </source>
</evidence>
<keyword evidence="5" id="KW-0547">Nucleotide-binding</keyword>
<dbReference type="Gene3D" id="3.40.50.620">
    <property type="entry name" value="HUPs"/>
    <property type="match status" value="1"/>
</dbReference>
<dbReference type="CDD" id="cd02165">
    <property type="entry name" value="NMNAT"/>
    <property type="match status" value="1"/>
</dbReference>
<evidence type="ECO:0000259" key="8">
    <source>
        <dbReference type="Pfam" id="PF01467"/>
    </source>
</evidence>
<evidence type="ECO:0000256" key="1">
    <source>
        <dbReference type="ARBA" id="ARBA00004790"/>
    </source>
</evidence>
<evidence type="ECO:0000313" key="9">
    <source>
        <dbReference type="EMBL" id="SVB96479.1"/>
    </source>
</evidence>
<dbReference type="NCBIfam" id="NF000840">
    <property type="entry name" value="PRK00071.1-3"/>
    <property type="match status" value="1"/>
</dbReference>
<dbReference type="InterPro" id="IPR014729">
    <property type="entry name" value="Rossmann-like_a/b/a_fold"/>
</dbReference>
<evidence type="ECO:0000256" key="4">
    <source>
        <dbReference type="ARBA" id="ARBA00022695"/>
    </source>
</evidence>
<dbReference type="InterPro" id="IPR005248">
    <property type="entry name" value="NadD/NMNAT"/>
</dbReference>
<evidence type="ECO:0000256" key="3">
    <source>
        <dbReference type="ARBA" id="ARBA00022679"/>
    </source>
</evidence>
<dbReference type="PANTHER" id="PTHR39321:SF3">
    <property type="entry name" value="PHOSPHOPANTETHEINE ADENYLYLTRANSFERASE"/>
    <property type="match status" value="1"/>
</dbReference>
<dbReference type="NCBIfam" id="TIGR00482">
    <property type="entry name" value="nicotinate (nicotinamide) nucleotide adenylyltransferase"/>
    <property type="match status" value="1"/>
</dbReference>
<dbReference type="NCBIfam" id="TIGR00125">
    <property type="entry name" value="cyt_tran_rel"/>
    <property type="match status" value="1"/>
</dbReference>
<evidence type="ECO:0000256" key="5">
    <source>
        <dbReference type="ARBA" id="ARBA00022741"/>
    </source>
</evidence>
<proteinExistence type="inferred from homology"/>
<dbReference type="HAMAP" id="MF_00244">
    <property type="entry name" value="NaMN_adenylyltr"/>
    <property type="match status" value="1"/>
</dbReference>
<keyword evidence="3" id="KW-0808">Transferase</keyword>
<evidence type="ECO:0000256" key="6">
    <source>
        <dbReference type="ARBA" id="ARBA00022840"/>
    </source>
</evidence>
<gene>
    <name evidence="9" type="ORF">METZ01_LOCUS249333</name>
</gene>
<dbReference type="GO" id="GO:0005524">
    <property type="term" value="F:ATP binding"/>
    <property type="evidence" value="ECO:0007669"/>
    <property type="project" value="UniProtKB-KW"/>
</dbReference>
<keyword evidence="4" id="KW-0548">Nucleotidyltransferase</keyword>
<feature type="non-terminal residue" evidence="9">
    <location>
        <position position="218"/>
    </location>
</feature>
<accession>A0A382IB58</accession>
<evidence type="ECO:0000256" key="7">
    <source>
        <dbReference type="ARBA" id="ARBA00023027"/>
    </source>
</evidence>
<name>A0A382IB58_9ZZZZ</name>
<dbReference type="AlphaFoldDB" id="A0A382IB58"/>
<keyword evidence="7" id="KW-0520">NAD</keyword>
<dbReference type="Pfam" id="PF01467">
    <property type="entry name" value="CTP_transf_like"/>
    <property type="match status" value="1"/>
</dbReference>
<dbReference type="GO" id="GO:0009435">
    <property type="term" value="P:NAD+ biosynthetic process"/>
    <property type="evidence" value="ECO:0007669"/>
    <property type="project" value="UniProtKB-UniPathway"/>
</dbReference>
<dbReference type="GO" id="GO:0070566">
    <property type="term" value="F:adenylyltransferase activity"/>
    <property type="evidence" value="ECO:0007669"/>
    <property type="project" value="UniProtKB-ARBA"/>
</dbReference>
<dbReference type="EMBL" id="UINC01066115">
    <property type="protein sequence ID" value="SVB96479.1"/>
    <property type="molecule type" value="Genomic_DNA"/>
</dbReference>
<feature type="domain" description="Cytidyltransferase-like" evidence="8">
    <location>
        <begin position="10"/>
        <end position="200"/>
    </location>
</feature>
<keyword evidence="2" id="KW-0662">Pyridine nucleotide biosynthesis</keyword>
<dbReference type="SUPFAM" id="SSF52374">
    <property type="entry name" value="Nucleotidylyl transferase"/>
    <property type="match status" value="1"/>
</dbReference>
<keyword evidence="6" id="KW-0067">ATP-binding</keyword>
<dbReference type="UniPathway" id="UPA00253"/>
<dbReference type="PANTHER" id="PTHR39321">
    <property type="entry name" value="NICOTINATE-NUCLEOTIDE ADENYLYLTRANSFERASE-RELATED"/>
    <property type="match status" value="1"/>
</dbReference>